<evidence type="ECO:0000313" key="6">
    <source>
        <dbReference type="WBParaSite" id="MBELARI_LOCUS17680"/>
    </source>
</evidence>
<dbReference type="AlphaFoldDB" id="A0AAF3EV97"/>
<feature type="transmembrane region" description="Helical" evidence="3">
    <location>
        <begin position="66"/>
        <end position="87"/>
    </location>
</feature>
<keyword evidence="3" id="KW-0472">Membrane</keyword>
<feature type="transmembrane region" description="Helical" evidence="3">
    <location>
        <begin position="344"/>
        <end position="363"/>
    </location>
</feature>
<dbReference type="Pfam" id="PF07690">
    <property type="entry name" value="MFS_1"/>
    <property type="match status" value="1"/>
</dbReference>
<feature type="compositionally biased region" description="Low complexity" evidence="2">
    <location>
        <begin position="443"/>
        <end position="455"/>
    </location>
</feature>
<keyword evidence="3" id="KW-1133">Transmembrane helix</keyword>
<keyword evidence="3" id="KW-0812">Transmembrane</keyword>
<reference evidence="6" key="1">
    <citation type="submission" date="2024-02" db="UniProtKB">
        <authorList>
            <consortium name="WormBaseParasite"/>
        </authorList>
    </citation>
    <scope>IDENTIFICATION</scope>
</reference>
<feature type="transmembrane region" description="Helical" evidence="3">
    <location>
        <begin position="155"/>
        <end position="174"/>
    </location>
</feature>
<feature type="transmembrane region" description="Helical" evidence="3">
    <location>
        <begin position="408"/>
        <end position="430"/>
    </location>
</feature>
<dbReference type="PANTHER" id="PTHR45757:SF23">
    <property type="entry name" value="MAJOR FACILITATOR SUPERFAMILY (MFS) PROFILE DOMAIN-CONTAINING PROTEIN"/>
    <property type="match status" value="1"/>
</dbReference>
<dbReference type="PANTHER" id="PTHR45757">
    <property type="entry name" value="PROTEIN CBG23364-RELATED"/>
    <property type="match status" value="1"/>
</dbReference>
<feature type="transmembrane region" description="Helical" evidence="3">
    <location>
        <begin position="375"/>
        <end position="396"/>
    </location>
</feature>
<feature type="transmembrane region" description="Helical" evidence="3">
    <location>
        <begin position="287"/>
        <end position="305"/>
    </location>
</feature>
<evidence type="ECO:0000256" key="2">
    <source>
        <dbReference type="SAM" id="MobiDB-lite"/>
    </source>
</evidence>
<feature type="domain" description="Major facilitator superfamily (MFS) profile" evidence="4">
    <location>
        <begin position="21"/>
        <end position="434"/>
    </location>
</feature>
<feature type="transmembrane region" description="Helical" evidence="3">
    <location>
        <begin position="186"/>
        <end position="204"/>
    </location>
</feature>
<organism evidence="5 6">
    <name type="scientific">Mesorhabditis belari</name>
    <dbReference type="NCBI Taxonomy" id="2138241"/>
    <lineage>
        <taxon>Eukaryota</taxon>
        <taxon>Metazoa</taxon>
        <taxon>Ecdysozoa</taxon>
        <taxon>Nematoda</taxon>
        <taxon>Chromadorea</taxon>
        <taxon>Rhabditida</taxon>
        <taxon>Rhabditina</taxon>
        <taxon>Rhabditomorpha</taxon>
        <taxon>Rhabditoidea</taxon>
        <taxon>Rhabditidae</taxon>
        <taxon>Mesorhabditinae</taxon>
        <taxon>Mesorhabditis</taxon>
    </lineage>
</organism>
<comment type="subcellular location">
    <subcellularLocation>
        <location evidence="1">Membrane</location>
        <topology evidence="1">Multi-pass membrane protein</topology>
    </subcellularLocation>
</comment>
<accession>A0AAF3EV97</accession>
<feature type="transmembrane region" description="Helical" evidence="3">
    <location>
        <begin position="317"/>
        <end position="338"/>
    </location>
</feature>
<evidence type="ECO:0000256" key="1">
    <source>
        <dbReference type="ARBA" id="ARBA00004141"/>
    </source>
</evidence>
<dbReference type="InterPro" id="IPR020846">
    <property type="entry name" value="MFS_dom"/>
</dbReference>
<evidence type="ECO:0000259" key="4">
    <source>
        <dbReference type="PROSITE" id="PS50850"/>
    </source>
</evidence>
<sequence length="466" mass="51280">MTAIKILELPKAKPLGSRFRFFLLIIVFFCLTAIWSNILTYNIAIVCINSPKHNTTARHFTDGEETLAVAFVAIGTIVATGPVIFLINRYGTRTILGVLGLFSSVATLLIPLTINHSIAAFYVLRVIQGLALACNMPAVGHFIERWTYFKQKGMFVSVLVTYVQLAPAFTNPISGALCSVSGWESIFYFQGGLSIGLFVIYVIAFRNNPEKHPFVGNTEKRKISTGKDSGEKSPIPYWSILKTPSIWAVWVAGFGNFFLLNMLFLYQPTYLSKVVGYNAESTGFTSAVVPIVEGIVKVICGTLSDRLPIRESIKMRLFNTVAFVGSFVVLWVVAFAHIRNGPVNLVLLGSVGAFLGANTGGFFRAAAVLSKQYSAFVTGIISLCVAITMLILPFFVQSVTKQNTQGQWKLVFLVVGAVVLISNIFFVIFVRGDPCWWTEVTEVESSNSKEPNSENAPKEEKEVETK</sequence>
<feature type="transmembrane region" description="Helical" evidence="3">
    <location>
        <begin position="120"/>
        <end position="143"/>
    </location>
</feature>
<feature type="compositionally biased region" description="Basic and acidic residues" evidence="2">
    <location>
        <begin position="456"/>
        <end position="466"/>
    </location>
</feature>
<evidence type="ECO:0000256" key="3">
    <source>
        <dbReference type="SAM" id="Phobius"/>
    </source>
</evidence>
<feature type="transmembrane region" description="Helical" evidence="3">
    <location>
        <begin position="21"/>
        <end position="46"/>
    </location>
</feature>
<feature type="transmembrane region" description="Helical" evidence="3">
    <location>
        <begin position="247"/>
        <end position="267"/>
    </location>
</feature>
<dbReference type="Gene3D" id="1.20.1250.20">
    <property type="entry name" value="MFS general substrate transporter like domains"/>
    <property type="match status" value="2"/>
</dbReference>
<evidence type="ECO:0000313" key="5">
    <source>
        <dbReference type="Proteomes" id="UP000887575"/>
    </source>
</evidence>
<proteinExistence type="predicted"/>
<keyword evidence="5" id="KW-1185">Reference proteome</keyword>
<dbReference type="PROSITE" id="PS50850">
    <property type="entry name" value="MFS"/>
    <property type="match status" value="1"/>
</dbReference>
<dbReference type="InterPro" id="IPR011701">
    <property type="entry name" value="MFS"/>
</dbReference>
<dbReference type="WBParaSite" id="MBELARI_LOCUS17680">
    <property type="protein sequence ID" value="MBELARI_LOCUS17680"/>
    <property type="gene ID" value="MBELARI_LOCUS17680"/>
</dbReference>
<dbReference type="GO" id="GO:0022857">
    <property type="term" value="F:transmembrane transporter activity"/>
    <property type="evidence" value="ECO:0007669"/>
    <property type="project" value="InterPro"/>
</dbReference>
<feature type="transmembrane region" description="Helical" evidence="3">
    <location>
        <begin position="94"/>
        <end position="114"/>
    </location>
</feature>
<feature type="region of interest" description="Disordered" evidence="2">
    <location>
        <begin position="443"/>
        <end position="466"/>
    </location>
</feature>
<name>A0AAF3EV97_9BILA</name>
<dbReference type="Proteomes" id="UP000887575">
    <property type="component" value="Unassembled WGS sequence"/>
</dbReference>
<dbReference type="GO" id="GO:0016020">
    <property type="term" value="C:membrane"/>
    <property type="evidence" value="ECO:0007669"/>
    <property type="project" value="UniProtKB-SubCell"/>
</dbReference>
<protein>
    <submittedName>
        <fullName evidence="6">Major facilitator superfamily (MFS) profile domain-containing protein</fullName>
    </submittedName>
</protein>
<dbReference type="SUPFAM" id="SSF103473">
    <property type="entry name" value="MFS general substrate transporter"/>
    <property type="match status" value="1"/>
</dbReference>
<dbReference type="InterPro" id="IPR036259">
    <property type="entry name" value="MFS_trans_sf"/>
</dbReference>